<dbReference type="RefSeq" id="WP_168051514.1">
    <property type="nucleotide sequence ID" value="NZ_JAAOZT010000001.1"/>
</dbReference>
<evidence type="ECO:0000313" key="3">
    <source>
        <dbReference type="EMBL" id="MBB5200257.1"/>
    </source>
</evidence>
<reference evidence="3 4" key="1">
    <citation type="submission" date="2020-08" db="EMBL/GenBank/DDBJ databases">
        <title>Genomic Encyclopedia of Type Strains, Phase IV (KMG-IV): sequencing the most valuable type-strain genomes for metagenomic binning, comparative biology and taxonomic classification.</title>
        <authorList>
            <person name="Goeker M."/>
        </authorList>
    </citation>
    <scope>NUCLEOTIDE SEQUENCE [LARGE SCALE GENOMIC DNA]</scope>
    <source>
        <strain evidence="3 4">DSM 23240</strain>
    </source>
</reference>
<comment type="caution">
    <text evidence="3">The sequence shown here is derived from an EMBL/GenBank/DDBJ whole genome shotgun (WGS) entry which is preliminary data.</text>
</comment>
<protein>
    <submittedName>
        <fullName evidence="3">Phasin family protein</fullName>
    </submittedName>
</protein>
<feature type="domain" description="Phasin" evidence="2">
    <location>
        <begin position="8"/>
        <end position="108"/>
    </location>
</feature>
<proteinExistence type="predicted"/>
<sequence length="208" mass="22988">MFILSEHLSSIIKANVEARHAIASKLKDKISERIEELTRLNLDVMKATLGESMGLARQLLDAKNPQEFFAVSATHVQREIQSAIYYGNEAMRINTTVKAECNQALAENMVEASRQGAGYLTEMTKNIPQGTDQVVGIVKSAWQKTTDAILKTASDVAVTSEAQTPTRAPADVEALQDDQDSERRRPVKPQAARKKNGPSQSRSNRTRH</sequence>
<accession>A0A840RPE9</accession>
<name>A0A840RPE9_9BURK</name>
<organism evidence="3 4">
    <name type="scientific">Glaciimonas immobilis</name>
    <dbReference type="NCBI Taxonomy" id="728004"/>
    <lineage>
        <taxon>Bacteria</taxon>
        <taxon>Pseudomonadati</taxon>
        <taxon>Pseudomonadota</taxon>
        <taxon>Betaproteobacteria</taxon>
        <taxon>Burkholderiales</taxon>
        <taxon>Oxalobacteraceae</taxon>
        <taxon>Glaciimonas</taxon>
    </lineage>
</organism>
<dbReference type="AlphaFoldDB" id="A0A840RPE9"/>
<dbReference type="Pfam" id="PF09361">
    <property type="entry name" value="Phasin_2"/>
    <property type="match status" value="1"/>
</dbReference>
<evidence type="ECO:0000259" key="2">
    <source>
        <dbReference type="Pfam" id="PF09361"/>
    </source>
</evidence>
<keyword evidence="4" id="KW-1185">Reference proteome</keyword>
<dbReference type="NCBIfam" id="TIGR01841">
    <property type="entry name" value="phasin"/>
    <property type="match status" value="1"/>
</dbReference>
<dbReference type="Proteomes" id="UP000571084">
    <property type="component" value="Unassembled WGS sequence"/>
</dbReference>
<dbReference type="InterPro" id="IPR010127">
    <property type="entry name" value="Phasin_subfam-1"/>
</dbReference>
<evidence type="ECO:0000313" key="4">
    <source>
        <dbReference type="Proteomes" id="UP000571084"/>
    </source>
</evidence>
<feature type="compositionally biased region" description="Polar residues" evidence="1">
    <location>
        <begin position="197"/>
        <end position="208"/>
    </location>
</feature>
<gene>
    <name evidence="3" type="ORF">HNR39_002092</name>
</gene>
<feature type="region of interest" description="Disordered" evidence="1">
    <location>
        <begin position="157"/>
        <end position="208"/>
    </location>
</feature>
<feature type="compositionally biased region" description="Basic residues" evidence="1">
    <location>
        <begin position="185"/>
        <end position="196"/>
    </location>
</feature>
<evidence type="ECO:0000256" key="1">
    <source>
        <dbReference type="SAM" id="MobiDB-lite"/>
    </source>
</evidence>
<dbReference type="InterPro" id="IPR018968">
    <property type="entry name" value="Phasin"/>
</dbReference>
<dbReference type="EMBL" id="JACHHQ010000004">
    <property type="protein sequence ID" value="MBB5200257.1"/>
    <property type="molecule type" value="Genomic_DNA"/>
</dbReference>